<keyword evidence="6" id="KW-0418">Kinase</keyword>
<evidence type="ECO:0000256" key="4">
    <source>
        <dbReference type="ARBA" id="ARBA00022679"/>
    </source>
</evidence>
<evidence type="ECO:0000313" key="11">
    <source>
        <dbReference type="Proteomes" id="UP000016569"/>
    </source>
</evidence>
<keyword evidence="5" id="KW-0547">Nucleotide-binding</keyword>
<dbReference type="RefSeq" id="WP_021697601.1">
    <property type="nucleotide sequence ID" value="NZ_BATC01000029.1"/>
</dbReference>
<dbReference type="Pfam" id="PF08448">
    <property type="entry name" value="PAS_4"/>
    <property type="match status" value="1"/>
</dbReference>
<dbReference type="Pfam" id="PF07568">
    <property type="entry name" value="HisKA_2"/>
    <property type="match status" value="1"/>
</dbReference>
<reference evidence="11" key="1">
    <citation type="journal article" date="2013" name="Genome Announc.">
        <title>Draft Genome Sequence of the Dimorphic Prosthecate Bacterium Brevundimonas abyssalis TAR-001T.</title>
        <authorList>
            <person name="Tsubouchi T."/>
            <person name="Nishi S."/>
            <person name="Usui K."/>
            <person name="Shimane Y."/>
            <person name="Takaki Y."/>
            <person name="Maruyama T."/>
            <person name="Hatada Y."/>
        </authorList>
    </citation>
    <scope>NUCLEOTIDE SEQUENCE [LARGE SCALE GENOMIC DNA]</scope>
    <source>
        <strain evidence="11">TAR-001</strain>
    </source>
</reference>
<evidence type="ECO:0000256" key="3">
    <source>
        <dbReference type="ARBA" id="ARBA00022553"/>
    </source>
</evidence>
<evidence type="ECO:0000259" key="8">
    <source>
        <dbReference type="SMART" id="SM00091"/>
    </source>
</evidence>
<dbReference type="SMART" id="SM00387">
    <property type="entry name" value="HATPase_c"/>
    <property type="match status" value="1"/>
</dbReference>
<dbReference type="Proteomes" id="UP000016569">
    <property type="component" value="Unassembled WGS sequence"/>
</dbReference>
<dbReference type="InterPro" id="IPR036890">
    <property type="entry name" value="HATPase_C_sf"/>
</dbReference>
<dbReference type="Gene3D" id="3.30.450.20">
    <property type="entry name" value="PAS domain"/>
    <property type="match status" value="1"/>
</dbReference>
<dbReference type="InterPro" id="IPR000014">
    <property type="entry name" value="PAS"/>
</dbReference>
<dbReference type="InterPro" id="IPR013656">
    <property type="entry name" value="PAS_4"/>
</dbReference>
<sequence length="355" mass="37573">MAARTSQHSGGPLSLGLAVIRSSPTPVIMLDADLMVVAASTSFCDAFGLSPDRVAGGLMPSLGAGEWRSPQLQILLTATARSDVAVDAYEMNLDIPTRGMRCVVISARRLVTDEDNVRLLVGVTDVTDARAADKLKDNLLREKAILLQEVQHRVANSLQIIASVLMQNARKVQSEETRVHLRDAHSRVMSIATLQQQLAASRLGDVELRPYLTQLCRSISASMIPDPERLTLEVVGDDSATSGDISVSLGLIVTELVINALKHAYPGGRGGRILVTYGGDPHGWTLSVCDDGVGMADTPAHTKPGLGTSIIEALAHQLDAAVKVETGKGGTTVSIVHVRSGPTLLSERGAAQLST</sequence>
<protein>
    <recommendedName>
        <fullName evidence="2">histidine kinase</fullName>
        <ecNumber evidence="2">2.7.13.3</ecNumber>
    </recommendedName>
</protein>
<feature type="domain" description="Histidine kinase/HSP90-like ATPase" evidence="9">
    <location>
        <begin position="244"/>
        <end position="341"/>
    </location>
</feature>
<evidence type="ECO:0000256" key="1">
    <source>
        <dbReference type="ARBA" id="ARBA00000085"/>
    </source>
</evidence>
<dbReference type="Pfam" id="PF13581">
    <property type="entry name" value="HATPase_c_2"/>
    <property type="match status" value="1"/>
</dbReference>
<evidence type="ECO:0000259" key="9">
    <source>
        <dbReference type="SMART" id="SM00387"/>
    </source>
</evidence>
<dbReference type="PANTHER" id="PTHR41523:SF8">
    <property type="entry name" value="ETHYLENE RESPONSE SENSOR PROTEIN"/>
    <property type="match status" value="1"/>
</dbReference>
<evidence type="ECO:0000256" key="2">
    <source>
        <dbReference type="ARBA" id="ARBA00012438"/>
    </source>
</evidence>
<dbReference type="GO" id="GO:0005524">
    <property type="term" value="F:ATP binding"/>
    <property type="evidence" value="ECO:0007669"/>
    <property type="project" value="UniProtKB-KW"/>
</dbReference>
<evidence type="ECO:0000313" key="10">
    <source>
        <dbReference type="EMBL" id="GAD59506.1"/>
    </source>
</evidence>
<name>A0A8E0NBX0_9CAUL</name>
<dbReference type="AlphaFoldDB" id="A0A8E0NBX0"/>
<gene>
    <name evidence="10" type="ORF">MBEBAB_1756</name>
</gene>
<dbReference type="InterPro" id="IPR003594">
    <property type="entry name" value="HATPase_dom"/>
</dbReference>
<dbReference type="SUPFAM" id="SSF55785">
    <property type="entry name" value="PYP-like sensor domain (PAS domain)"/>
    <property type="match status" value="1"/>
</dbReference>
<accession>A0A8E0NBX0</accession>
<dbReference type="OrthoDB" id="7297573at2"/>
<dbReference type="EC" id="2.7.13.3" evidence="2"/>
<feature type="domain" description="PAS" evidence="8">
    <location>
        <begin position="14"/>
        <end position="81"/>
    </location>
</feature>
<evidence type="ECO:0000256" key="7">
    <source>
        <dbReference type="ARBA" id="ARBA00022840"/>
    </source>
</evidence>
<dbReference type="InterPro" id="IPR011495">
    <property type="entry name" value="Sig_transdc_His_kin_sub2_dim/P"/>
</dbReference>
<dbReference type="InterPro" id="IPR035965">
    <property type="entry name" value="PAS-like_dom_sf"/>
</dbReference>
<dbReference type="SUPFAM" id="SSF55874">
    <property type="entry name" value="ATPase domain of HSP90 chaperone/DNA topoisomerase II/histidine kinase"/>
    <property type="match status" value="1"/>
</dbReference>
<comment type="caution">
    <text evidence="10">The sequence shown here is derived from an EMBL/GenBank/DDBJ whole genome shotgun (WGS) entry which is preliminary data.</text>
</comment>
<organism evidence="10 11">
    <name type="scientific">Brevundimonas abyssalis TAR-001</name>
    <dbReference type="NCBI Taxonomy" id="1391729"/>
    <lineage>
        <taxon>Bacteria</taxon>
        <taxon>Pseudomonadati</taxon>
        <taxon>Pseudomonadota</taxon>
        <taxon>Alphaproteobacteria</taxon>
        <taxon>Caulobacterales</taxon>
        <taxon>Caulobacteraceae</taxon>
        <taxon>Brevundimonas</taxon>
    </lineage>
</organism>
<keyword evidence="3" id="KW-0597">Phosphoprotein</keyword>
<keyword evidence="11" id="KW-1185">Reference proteome</keyword>
<keyword evidence="4" id="KW-0808">Transferase</keyword>
<comment type="catalytic activity">
    <reaction evidence="1">
        <text>ATP + protein L-histidine = ADP + protein N-phospho-L-histidine.</text>
        <dbReference type="EC" id="2.7.13.3"/>
    </reaction>
</comment>
<dbReference type="GO" id="GO:0004673">
    <property type="term" value="F:protein histidine kinase activity"/>
    <property type="evidence" value="ECO:0007669"/>
    <property type="project" value="UniProtKB-EC"/>
</dbReference>
<dbReference type="PANTHER" id="PTHR41523">
    <property type="entry name" value="TWO-COMPONENT SYSTEM SENSOR PROTEIN"/>
    <property type="match status" value="1"/>
</dbReference>
<evidence type="ECO:0000256" key="5">
    <source>
        <dbReference type="ARBA" id="ARBA00022741"/>
    </source>
</evidence>
<keyword evidence="7" id="KW-0067">ATP-binding</keyword>
<proteinExistence type="predicted"/>
<dbReference type="SMART" id="SM00091">
    <property type="entry name" value="PAS"/>
    <property type="match status" value="1"/>
</dbReference>
<dbReference type="Gene3D" id="3.30.565.10">
    <property type="entry name" value="Histidine kinase-like ATPase, C-terminal domain"/>
    <property type="match status" value="1"/>
</dbReference>
<evidence type="ECO:0000256" key="6">
    <source>
        <dbReference type="ARBA" id="ARBA00022777"/>
    </source>
</evidence>
<dbReference type="CDD" id="cd00130">
    <property type="entry name" value="PAS"/>
    <property type="match status" value="1"/>
</dbReference>
<dbReference type="EMBL" id="BATC01000029">
    <property type="protein sequence ID" value="GAD59506.1"/>
    <property type="molecule type" value="Genomic_DNA"/>
</dbReference>